<dbReference type="InterPro" id="IPR028098">
    <property type="entry name" value="Glyco_trans_4-like_N"/>
</dbReference>
<accession>A0A0B1Q5K2</accession>
<dbReference type="STRING" id="370622.LA66_11630"/>
<gene>
    <name evidence="3" type="ORF">LA66_11630</name>
</gene>
<dbReference type="Pfam" id="PF00534">
    <property type="entry name" value="Glycos_transf_1"/>
    <property type="match status" value="1"/>
</dbReference>
<name>A0A0B1Q5K2_9HYPH</name>
<sequence length="366" mass="40549">MRVLHFFKTYWPDTFGGVERTIDSIAGFTARHGVQSTILSLSDDIRRSPEEWQGQRLIKAPLDLEIASTGISRAALSILREEAGKADIVHYHFPWPFMDLAHFAARIDRPSIVTYHSDIVKQRFLKHLYAPLMHLFLNRVDRIVATSPDYAATSPVLSRYAEKVDIIPIGLEDGTQFHDAARVARWQARFPRPFFIFTGVLRYYKGLNYLIDAAASVNADILVVGSGPLSDELRVAAASLPNVHFLGQLEDQDKFALLHLASGFVFPSHLRSEAFGLALVEGAMFGKPLISTSIGSGMSYINRNGETGIEVPPRSAIALADAMNTILSAPDRANAMGAAARRRYLELFTADRMAAGYVRAYQKLLG</sequence>
<dbReference type="GO" id="GO:0016757">
    <property type="term" value="F:glycosyltransferase activity"/>
    <property type="evidence" value="ECO:0007669"/>
    <property type="project" value="InterPro"/>
</dbReference>
<feature type="domain" description="Glycosyl transferase family 1" evidence="1">
    <location>
        <begin position="192"/>
        <end position="343"/>
    </location>
</feature>
<dbReference type="AlphaFoldDB" id="A0A0B1Q5K2"/>
<dbReference type="SUPFAM" id="SSF53756">
    <property type="entry name" value="UDP-Glycosyltransferase/glycogen phosphorylase"/>
    <property type="match status" value="1"/>
</dbReference>
<evidence type="ECO:0000259" key="2">
    <source>
        <dbReference type="Pfam" id="PF13439"/>
    </source>
</evidence>
<dbReference type="Gene3D" id="3.40.50.2000">
    <property type="entry name" value="Glycogen Phosphorylase B"/>
    <property type="match status" value="2"/>
</dbReference>
<proteinExistence type="predicted"/>
<dbReference type="PANTHER" id="PTHR12526">
    <property type="entry name" value="GLYCOSYLTRANSFERASE"/>
    <property type="match status" value="1"/>
</dbReference>
<dbReference type="Pfam" id="PF13439">
    <property type="entry name" value="Glyco_transf_4"/>
    <property type="match status" value="1"/>
</dbReference>
<keyword evidence="3" id="KW-0808">Transferase</keyword>
<evidence type="ECO:0000313" key="4">
    <source>
        <dbReference type="Proteomes" id="UP000030826"/>
    </source>
</evidence>
<dbReference type="EMBL" id="JRFJ01000003">
    <property type="protein sequence ID" value="KHJ54120.1"/>
    <property type="molecule type" value="Genomic_DNA"/>
</dbReference>
<dbReference type="OrthoDB" id="9790710at2"/>
<evidence type="ECO:0000313" key="3">
    <source>
        <dbReference type="EMBL" id="KHJ54120.1"/>
    </source>
</evidence>
<feature type="domain" description="Glycosyltransferase subfamily 4-like N-terminal" evidence="2">
    <location>
        <begin position="15"/>
        <end position="170"/>
    </location>
</feature>
<dbReference type="Proteomes" id="UP000030826">
    <property type="component" value="Unassembled WGS sequence"/>
</dbReference>
<evidence type="ECO:0000259" key="1">
    <source>
        <dbReference type="Pfam" id="PF00534"/>
    </source>
</evidence>
<organism evidence="3 4">
    <name type="scientific">Aureimonas altamirensis</name>
    <dbReference type="NCBI Taxonomy" id="370622"/>
    <lineage>
        <taxon>Bacteria</taxon>
        <taxon>Pseudomonadati</taxon>
        <taxon>Pseudomonadota</taxon>
        <taxon>Alphaproteobacteria</taxon>
        <taxon>Hyphomicrobiales</taxon>
        <taxon>Aurantimonadaceae</taxon>
        <taxon>Aureimonas</taxon>
    </lineage>
</organism>
<dbReference type="RefSeq" id="WP_039193224.1">
    <property type="nucleotide sequence ID" value="NZ_JRFJ01000003.1"/>
</dbReference>
<protein>
    <submittedName>
        <fullName evidence="3">Glycosyl transferase family 1</fullName>
    </submittedName>
</protein>
<dbReference type="InterPro" id="IPR001296">
    <property type="entry name" value="Glyco_trans_1"/>
</dbReference>
<reference evidence="3 4" key="1">
    <citation type="submission" date="2014-09" db="EMBL/GenBank/DDBJ databases">
        <title>Isolation and characterization of Aurantimonas altamirensis ON-56566 from clinical sample following a dog bite.</title>
        <authorList>
            <person name="Eshaghi A."/>
            <person name="Li A."/>
            <person name="Shahinas D."/>
            <person name="Bahn P."/>
            <person name="Kus J.V."/>
            <person name="Patel S.N."/>
        </authorList>
    </citation>
    <scope>NUCLEOTIDE SEQUENCE [LARGE SCALE GENOMIC DNA]</scope>
    <source>
        <strain evidence="3 4">ON-56566</strain>
    </source>
</reference>
<comment type="caution">
    <text evidence="3">The sequence shown here is derived from an EMBL/GenBank/DDBJ whole genome shotgun (WGS) entry which is preliminary data.</text>
</comment>
<dbReference type="PANTHER" id="PTHR12526:SF627">
    <property type="entry name" value="D-RHAMNOSYLTRANSFERASE WBPZ"/>
    <property type="match status" value="1"/>
</dbReference>